<dbReference type="AlphaFoldDB" id="A0AA88XK10"/>
<dbReference type="InterPro" id="IPR013087">
    <property type="entry name" value="Znf_C2H2_type"/>
</dbReference>
<feature type="compositionally biased region" description="Basic and acidic residues" evidence="2">
    <location>
        <begin position="135"/>
        <end position="144"/>
    </location>
</feature>
<feature type="compositionally biased region" description="Low complexity" evidence="2">
    <location>
        <begin position="192"/>
        <end position="201"/>
    </location>
</feature>
<dbReference type="Proteomes" id="UP001186944">
    <property type="component" value="Unassembled WGS sequence"/>
</dbReference>
<feature type="region of interest" description="Disordered" evidence="2">
    <location>
        <begin position="114"/>
        <end position="481"/>
    </location>
</feature>
<feature type="domain" description="C2H2-type" evidence="3">
    <location>
        <begin position="765"/>
        <end position="790"/>
    </location>
</feature>
<evidence type="ECO:0000256" key="1">
    <source>
        <dbReference type="SAM" id="Coils"/>
    </source>
</evidence>
<feature type="domain" description="C2H2-type" evidence="3">
    <location>
        <begin position="731"/>
        <end position="754"/>
    </location>
</feature>
<feature type="domain" description="C2H2-type" evidence="3">
    <location>
        <begin position="803"/>
        <end position="823"/>
    </location>
</feature>
<evidence type="ECO:0000256" key="2">
    <source>
        <dbReference type="SAM" id="MobiDB-lite"/>
    </source>
</evidence>
<feature type="compositionally biased region" description="Basic and acidic residues" evidence="2">
    <location>
        <begin position="378"/>
        <end position="400"/>
    </location>
</feature>
<dbReference type="SMART" id="SM00355">
    <property type="entry name" value="ZnF_C2H2"/>
    <property type="match status" value="4"/>
</dbReference>
<feature type="compositionally biased region" description="Basic and acidic residues" evidence="2">
    <location>
        <begin position="406"/>
        <end position="430"/>
    </location>
</feature>
<proteinExistence type="predicted"/>
<evidence type="ECO:0000313" key="5">
    <source>
        <dbReference type="Proteomes" id="UP001186944"/>
    </source>
</evidence>
<dbReference type="EMBL" id="VSWD01000012">
    <property type="protein sequence ID" value="KAK3086648.1"/>
    <property type="molecule type" value="Genomic_DNA"/>
</dbReference>
<feature type="compositionally biased region" description="Basic and acidic residues" evidence="2">
    <location>
        <begin position="283"/>
        <end position="295"/>
    </location>
</feature>
<sequence>MVTFTFNGEYVLVLWPYTMKFGVIVTGQIKKCGTSKQQVKQRFCPLGDSLKAASMMNGDTEEKGIENSAISIDTKGLASRKVIQVKIDNPFLSNDDSDDDAEANNPFCIKVSKGQAEDHVTSELTNGNKSNSSVDEDKNADKSPLEAGKGPDVSEKEDILPDVISKNKEEGDFIENKSSKEGALEDDNSQCSSASRSSGKSDAGKSENNFGDVEDENSRESIKLSEKFDNEEAHELSQVVDSTVKSDNEVKSESETKDASDVIVKDSKNDMEKSCEGDVNMDSVDKTENTEEEKSTNNQYGGEKHSNKESSLKSDENLFSDVYNSGQNCDVSGDAGDEESKMDIGKEKSSEEDTNIDKTDVEKEKSYKRDIEEEGMEVDTKDDKVKEKVEENKTENAKDSDESEKVEDRNENESPKPELDKKSVDKVKDDDGTDILITVNEDNSDDESKEESEEAKNKTDSTSDIKDKDVSKTENKTRPETPKIKSVFENDVVIVDLSAESPKDDKAKPAWSTSQTPVNTTIKSMLKPIAPVPSTNQLPVTSTAGVNGAIVINGQQYVQQIMYDVNGRKQIVQVPISNANKHLYSSMLSQAALAVKTPSLQGIATAAKAAPPKPKTGLARFKDVDDNIPIASWEQLDLIKYEWSTKKYDNTFWAGQCPVNKTAELSAPTRFLMDLGSDLVKKSAYDQITKIQGMKEKAGKLGKNEQQNLDRMSSIVKELKEKLKHLDVTTHKCDGCNFVTESANVMQFHKEHPHMVPPMDPFGDLGCSFADCDFKAVKPTEFAAHMENVHKMKARVYDKPEAHRCSLCYYEAKMKNQLTKHKFKCIKQFKPNMNQSPHYTDISYCLKNIFYKYQIKRLAPPPKPATIVKATAPRNYSPLRPTILQNNKVPVSMPFSGNQPIVVNSGNLQYRPVLALNNITNQPVQLFNMPVSQAVTNSVSQPTVNELLKAKTAPKVNSNTAYSNVAPPAQKSAFEVCEICGGYVKDKMSLRIHFFYAHKVDLAPHLFNRGLPPLVL</sequence>
<feature type="compositionally biased region" description="Polar residues" evidence="2">
    <location>
        <begin position="122"/>
        <end position="133"/>
    </location>
</feature>
<feature type="domain" description="C2H2-type" evidence="3">
    <location>
        <begin position="975"/>
        <end position="998"/>
    </location>
</feature>
<protein>
    <recommendedName>
        <fullName evidence="3">C2H2-type domain-containing protein</fullName>
    </recommendedName>
</protein>
<feature type="coiled-coil region" evidence="1">
    <location>
        <begin position="702"/>
        <end position="729"/>
    </location>
</feature>
<organism evidence="4 5">
    <name type="scientific">Pinctada imbricata</name>
    <name type="common">Atlantic pearl-oyster</name>
    <name type="synonym">Pinctada martensii</name>
    <dbReference type="NCBI Taxonomy" id="66713"/>
    <lineage>
        <taxon>Eukaryota</taxon>
        <taxon>Metazoa</taxon>
        <taxon>Spiralia</taxon>
        <taxon>Lophotrochozoa</taxon>
        <taxon>Mollusca</taxon>
        <taxon>Bivalvia</taxon>
        <taxon>Autobranchia</taxon>
        <taxon>Pteriomorphia</taxon>
        <taxon>Pterioida</taxon>
        <taxon>Pterioidea</taxon>
        <taxon>Pteriidae</taxon>
        <taxon>Pinctada</taxon>
    </lineage>
</organism>
<feature type="compositionally biased region" description="Acidic residues" evidence="2">
    <location>
        <begin position="442"/>
        <end position="453"/>
    </location>
</feature>
<accession>A0AA88XK10</accession>
<comment type="caution">
    <text evidence="4">The sequence shown here is derived from an EMBL/GenBank/DDBJ whole genome shotgun (WGS) entry which is preliminary data.</text>
</comment>
<name>A0AA88XK10_PINIB</name>
<keyword evidence="5" id="KW-1185">Reference proteome</keyword>
<evidence type="ECO:0000313" key="4">
    <source>
        <dbReference type="EMBL" id="KAK3086648.1"/>
    </source>
</evidence>
<evidence type="ECO:0000259" key="3">
    <source>
        <dbReference type="SMART" id="SM00355"/>
    </source>
</evidence>
<feature type="compositionally biased region" description="Basic and acidic residues" evidence="2">
    <location>
        <begin position="302"/>
        <end position="316"/>
    </location>
</feature>
<keyword evidence="1" id="KW-0175">Coiled coil</keyword>
<gene>
    <name evidence="4" type="ORF">FSP39_021355</name>
</gene>
<feature type="compositionally biased region" description="Basic and acidic residues" evidence="2">
    <location>
        <begin position="454"/>
        <end position="481"/>
    </location>
</feature>
<feature type="compositionally biased region" description="Basic and acidic residues" evidence="2">
    <location>
        <begin position="244"/>
        <end position="276"/>
    </location>
</feature>
<feature type="compositionally biased region" description="Basic and acidic residues" evidence="2">
    <location>
        <begin position="338"/>
        <end position="371"/>
    </location>
</feature>
<feature type="compositionally biased region" description="Basic and acidic residues" evidence="2">
    <location>
        <begin position="152"/>
        <end position="183"/>
    </location>
</feature>
<feature type="compositionally biased region" description="Basic and acidic residues" evidence="2">
    <location>
        <begin position="216"/>
        <end position="235"/>
    </location>
</feature>
<reference evidence="4" key="1">
    <citation type="submission" date="2019-08" db="EMBL/GenBank/DDBJ databases">
        <title>The improved chromosome-level genome for the pearl oyster Pinctada fucata martensii using PacBio sequencing and Hi-C.</title>
        <authorList>
            <person name="Zheng Z."/>
        </authorList>
    </citation>
    <scope>NUCLEOTIDE SEQUENCE</scope>
    <source>
        <strain evidence="4">ZZ-2019</strain>
        <tissue evidence="4">Adductor muscle</tissue>
    </source>
</reference>